<dbReference type="EMBL" id="CP036349">
    <property type="protein sequence ID" value="QDV74451.1"/>
    <property type="molecule type" value="Genomic_DNA"/>
</dbReference>
<dbReference type="RefSeq" id="WP_145112864.1">
    <property type="nucleotide sequence ID" value="NZ_CP036349.1"/>
</dbReference>
<dbReference type="Proteomes" id="UP000316426">
    <property type="component" value="Chromosome"/>
</dbReference>
<feature type="domain" description="Methyltransferase" evidence="1">
    <location>
        <begin position="35"/>
        <end position="121"/>
    </location>
</feature>
<keyword evidence="2" id="KW-0808">Transferase</keyword>
<gene>
    <name evidence="2" type="ORF">Spa11_26540</name>
</gene>
<keyword evidence="2" id="KW-0489">Methyltransferase</keyword>
<protein>
    <submittedName>
        <fullName evidence="2">Methyltransferase domain protein</fullName>
    </submittedName>
</protein>
<dbReference type="Gene3D" id="3.40.50.150">
    <property type="entry name" value="Vaccinia Virus protein VP39"/>
    <property type="match status" value="1"/>
</dbReference>
<proteinExistence type="predicted"/>
<dbReference type="GO" id="GO:0032259">
    <property type="term" value="P:methylation"/>
    <property type="evidence" value="ECO:0007669"/>
    <property type="project" value="UniProtKB-KW"/>
</dbReference>
<dbReference type="CDD" id="cd02440">
    <property type="entry name" value="AdoMet_MTases"/>
    <property type="match status" value="1"/>
</dbReference>
<dbReference type="SUPFAM" id="SSF53335">
    <property type="entry name" value="S-adenosyl-L-methionine-dependent methyltransferases"/>
    <property type="match status" value="1"/>
</dbReference>
<dbReference type="AlphaFoldDB" id="A0A518K9I8"/>
<sequence>MKVRDSGMPEETYWESLFDIPAILAWMNLDHRHSVAELGCGFGTFTIPIAKAIDGVVHAFDIDPVMLARTSERAASLRVECRERDVLADGFGVRADRVLLFNILHCDHPVRLLRLAAEALNLEGQIHVIHWQHRDTPRGPDLSIRPAPQQVIEWASEAGLSPVEEARELPPWHYGIKLRNRPISFSVETP</sequence>
<dbReference type="Pfam" id="PF13649">
    <property type="entry name" value="Methyltransf_25"/>
    <property type="match status" value="1"/>
</dbReference>
<organism evidence="2 3">
    <name type="scientific">Botrimarina mediterranea</name>
    <dbReference type="NCBI Taxonomy" id="2528022"/>
    <lineage>
        <taxon>Bacteria</taxon>
        <taxon>Pseudomonadati</taxon>
        <taxon>Planctomycetota</taxon>
        <taxon>Planctomycetia</taxon>
        <taxon>Pirellulales</taxon>
        <taxon>Lacipirellulaceae</taxon>
        <taxon>Botrimarina</taxon>
    </lineage>
</organism>
<name>A0A518K9I8_9BACT</name>
<accession>A0A518K9I8</accession>
<evidence type="ECO:0000313" key="3">
    <source>
        <dbReference type="Proteomes" id="UP000316426"/>
    </source>
</evidence>
<dbReference type="InterPro" id="IPR029063">
    <property type="entry name" value="SAM-dependent_MTases_sf"/>
</dbReference>
<reference evidence="2 3" key="1">
    <citation type="submission" date="2019-02" db="EMBL/GenBank/DDBJ databases">
        <title>Deep-cultivation of Planctomycetes and their phenomic and genomic characterization uncovers novel biology.</title>
        <authorList>
            <person name="Wiegand S."/>
            <person name="Jogler M."/>
            <person name="Boedeker C."/>
            <person name="Pinto D."/>
            <person name="Vollmers J."/>
            <person name="Rivas-Marin E."/>
            <person name="Kohn T."/>
            <person name="Peeters S.H."/>
            <person name="Heuer A."/>
            <person name="Rast P."/>
            <person name="Oberbeckmann S."/>
            <person name="Bunk B."/>
            <person name="Jeske O."/>
            <person name="Meyerdierks A."/>
            <person name="Storesund J.E."/>
            <person name="Kallscheuer N."/>
            <person name="Luecker S."/>
            <person name="Lage O.M."/>
            <person name="Pohl T."/>
            <person name="Merkel B.J."/>
            <person name="Hornburger P."/>
            <person name="Mueller R.-W."/>
            <person name="Bruemmer F."/>
            <person name="Labrenz M."/>
            <person name="Spormann A.M."/>
            <person name="Op den Camp H."/>
            <person name="Overmann J."/>
            <person name="Amann R."/>
            <person name="Jetten M.S.M."/>
            <person name="Mascher T."/>
            <person name="Medema M.H."/>
            <person name="Devos D.P."/>
            <person name="Kaster A.-K."/>
            <person name="Ovreas L."/>
            <person name="Rohde M."/>
            <person name="Galperin M.Y."/>
            <person name="Jogler C."/>
        </authorList>
    </citation>
    <scope>NUCLEOTIDE SEQUENCE [LARGE SCALE GENOMIC DNA]</scope>
    <source>
        <strain evidence="2 3">Spa11</strain>
    </source>
</reference>
<keyword evidence="3" id="KW-1185">Reference proteome</keyword>
<dbReference type="GO" id="GO:0008168">
    <property type="term" value="F:methyltransferase activity"/>
    <property type="evidence" value="ECO:0007669"/>
    <property type="project" value="UniProtKB-KW"/>
</dbReference>
<dbReference type="KEGG" id="bmei:Spa11_26540"/>
<evidence type="ECO:0000259" key="1">
    <source>
        <dbReference type="Pfam" id="PF13649"/>
    </source>
</evidence>
<dbReference type="InterPro" id="IPR041698">
    <property type="entry name" value="Methyltransf_25"/>
</dbReference>
<evidence type="ECO:0000313" key="2">
    <source>
        <dbReference type="EMBL" id="QDV74451.1"/>
    </source>
</evidence>